<dbReference type="Proteomes" id="UP000001072">
    <property type="component" value="Unassembled WGS sequence"/>
</dbReference>
<evidence type="ECO:0000313" key="3">
    <source>
        <dbReference type="EMBL" id="EGG11772.1"/>
    </source>
</evidence>
<feature type="region of interest" description="Disordered" evidence="2">
    <location>
        <begin position="546"/>
        <end position="572"/>
    </location>
</feature>
<name>F4R7J9_MELLP</name>
<feature type="coiled-coil region" evidence="1">
    <location>
        <begin position="135"/>
        <end position="173"/>
    </location>
</feature>
<dbReference type="KEGG" id="mlr:MELLADRAFT_102213"/>
<gene>
    <name evidence="3" type="ORF">MELLADRAFT_102213</name>
</gene>
<organism evidence="4">
    <name type="scientific">Melampsora larici-populina (strain 98AG31 / pathotype 3-4-7)</name>
    <name type="common">Poplar leaf rust fungus</name>
    <dbReference type="NCBI Taxonomy" id="747676"/>
    <lineage>
        <taxon>Eukaryota</taxon>
        <taxon>Fungi</taxon>
        <taxon>Dikarya</taxon>
        <taxon>Basidiomycota</taxon>
        <taxon>Pucciniomycotina</taxon>
        <taxon>Pucciniomycetes</taxon>
        <taxon>Pucciniales</taxon>
        <taxon>Melampsoraceae</taxon>
        <taxon>Melampsora</taxon>
    </lineage>
</organism>
<dbReference type="InParanoid" id="F4R7J9"/>
<dbReference type="EMBL" id="GL883092">
    <property type="protein sequence ID" value="EGG11772.1"/>
    <property type="molecule type" value="Genomic_DNA"/>
</dbReference>
<feature type="compositionally biased region" description="Polar residues" evidence="2">
    <location>
        <begin position="230"/>
        <end position="251"/>
    </location>
</feature>
<evidence type="ECO:0008006" key="5">
    <source>
        <dbReference type="Google" id="ProtNLM"/>
    </source>
</evidence>
<evidence type="ECO:0000256" key="1">
    <source>
        <dbReference type="SAM" id="Coils"/>
    </source>
</evidence>
<reference evidence="4" key="1">
    <citation type="journal article" date="2011" name="Proc. Natl. Acad. Sci. U.S.A.">
        <title>Obligate biotrophy features unraveled by the genomic analysis of rust fungi.</title>
        <authorList>
            <person name="Duplessis S."/>
            <person name="Cuomo C.A."/>
            <person name="Lin Y.-C."/>
            <person name="Aerts A."/>
            <person name="Tisserant E."/>
            <person name="Veneault-Fourrey C."/>
            <person name="Joly D.L."/>
            <person name="Hacquard S."/>
            <person name="Amselem J."/>
            <person name="Cantarel B.L."/>
            <person name="Chiu R."/>
            <person name="Coutinho P.M."/>
            <person name="Feau N."/>
            <person name="Field M."/>
            <person name="Frey P."/>
            <person name="Gelhaye E."/>
            <person name="Goldberg J."/>
            <person name="Grabherr M.G."/>
            <person name="Kodira C.D."/>
            <person name="Kohler A."/>
            <person name="Kuees U."/>
            <person name="Lindquist E.A."/>
            <person name="Lucas S.M."/>
            <person name="Mago R."/>
            <person name="Mauceli E."/>
            <person name="Morin E."/>
            <person name="Murat C."/>
            <person name="Pangilinan J.L."/>
            <person name="Park R."/>
            <person name="Pearson M."/>
            <person name="Quesneville H."/>
            <person name="Rouhier N."/>
            <person name="Sakthikumar S."/>
            <person name="Salamov A.A."/>
            <person name="Schmutz J."/>
            <person name="Selles B."/>
            <person name="Shapiro H."/>
            <person name="Tanguay P."/>
            <person name="Tuskan G.A."/>
            <person name="Henrissat B."/>
            <person name="Van de Peer Y."/>
            <person name="Rouze P."/>
            <person name="Ellis J.G."/>
            <person name="Dodds P.N."/>
            <person name="Schein J.E."/>
            <person name="Zhong S."/>
            <person name="Hamelin R.C."/>
            <person name="Grigoriev I.V."/>
            <person name="Szabo L.J."/>
            <person name="Martin F."/>
        </authorList>
    </citation>
    <scope>NUCLEOTIDE SEQUENCE [LARGE SCALE GENOMIC DNA]</scope>
    <source>
        <strain evidence="4">98AG31 / pathotype 3-4-7</strain>
    </source>
</reference>
<keyword evidence="1" id="KW-0175">Coiled coil</keyword>
<sequence length="597" mass="64919">MSINKDHTPGGASGETSQSGNIERQPIRPKLASKNLPIQPAPIHPDLLTNQLPFSAPRAERRDVPTKWTIPERPKPGRKPKEPKQPPKVTNPKPTNNATTHSNPTHVAIPVNVGSSLQAITEVSSAATSVQTKYIELLEQRVETLQKEKKEEVDHYKTLASDLESKASRYQEENNVMKGHLEVLRTEVTRLRKKLSLSTPKPATNVPTTAGLPINITKRRNEPVTDCEGSPSSAEISTSKKPRQHTTLSPLNQLDQQQMMHIPVVNNTHRTRSNSSRVNNLKHGLDPSLMKTPLNVMDDGCGLCTSEADCVCRQVGLRPLHKIVDISENDLSKSISVPIRSRPRSTVKPPKLWDFTDQFVESQPTISGSMKNTIANQDSKGDCSGNPSDCPACCDDAFGKAFCTAISNSTTAQQADTTPSDQIGLKVARSDPIVDIYTNIPCCGEPTKCGSQSCFETIALDDQEQMVSCSDAWRKLKVHPNIGNANLQLLADVVARQCASSDPTRSNHGISNNTPIERSAVEERAIASQWSQGPHATLATVFENVQESQGGSRTGSPNSTESPQSDPGSTTAGNRLIRFVAKRSLQDALNMLDGANS</sequence>
<feature type="compositionally biased region" description="Low complexity" evidence="2">
    <location>
        <begin position="87"/>
        <end position="100"/>
    </location>
</feature>
<evidence type="ECO:0000256" key="2">
    <source>
        <dbReference type="SAM" id="MobiDB-lite"/>
    </source>
</evidence>
<dbReference type="RefSeq" id="XP_007405407.1">
    <property type="nucleotide sequence ID" value="XM_007405345.1"/>
</dbReference>
<dbReference type="OrthoDB" id="5374328at2759"/>
<feature type="region of interest" description="Disordered" evidence="2">
    <location>
        <begin position="220"/>
        <end position="251"/>
    </location>
</feature>
<evidence type="ECO:0000313" key="4">
    <source>
        <dbReference type="Proteomes" id="UP000001072"/>
    </source>
</evidence>
<dbReference type="AlphaFoldDB" id="F4R7J9"/>
<dbReference type="VEuPathDB" id="FungiDB:MELLADRAFT_102213"/>
<protein>
    <recommendedName>
        <fullName evidence="5">Hap4 transcription factor heteromerisation domain-containing protein</fullName>
    </recommendedName>
</protein>
<dbReference type="GeneID" id="18921598"/>
<accession>F4R7J9</accession>
<dbReference type="eggNOG" id="ENOG502T6H6">
    <property type="taxonomic scope" value="Eukaryota"/>
</dbReference>
<dbReference type="STRING" id="747676.F4R7J9"/>
<proteinExistence type="predicted"/>
<dbReference type="HOGENOM" id="CLU_416861_0_0_1"/>
<feature type="compositionally biased region" description="Basic and acidic residues" evidence="2">
    <location>
        <begin position="58"/>
        <end position="85"/>
    </location>
</feature>
<feature type="region of interest" description="Disordered" evidence="2">
    <location>
        <begin position="1"/>
        <end position="104"/>
    </location>
</feature>
<keyword evidence="4" id="KW-1185">Reference proteome</keyword>